<keyword evidence="2" id="KW-0489">Methyltransferase</keyword>
<dbReference type="PANTHER" id="PTHR43591">
    <property type="entry name" value="METHYLTRANSFERASE"/>
    <property type="match status" value="1"/>
</dbReference>
<dbReference type="eggNOG" id="COG2226">
    <property type="taxonomic scope" value="Bacteria"/>
</dbReference>
<evidence type="ECO:0000313" key="2">
    <source>
        <dbReference type="EMBL" id="KJE75743.1"/>
    </source>
</evidence>
<dbReference type="GO" id="GO:0102082">
    <property type="term" value="F:demethylrebeccamycin--D-glucose O-methyltransferase activity"/>
    <property type="evidence" value="ECO:0007669"/>
    <property type="project" value="UniProtKB-EC"/>
</dbReference>
<reference evidence="2 3" key="1">
    <citation type="submission" date="2015-01" db="EMBL/GenBank/DDBJ databases">
        <title>Draft genome of the acidophilic iron oxidizer Ferrimicrobium acidiphilum strain T23.</title>
        <authorList>
            <person name="Poehlein A."/>
            <person name="Eisen S."/>
            <person name="Schloemann M."/>
            <person name="Johnson B.D."/>
            <person name="Daniel R."/>
            <person name="Muehling M."/>
        </authorList>
    </citation>
    <scope>NUCLEOTIDE SEQUENCE [LARGE SCALE GENOMIC DNA]</scope>
    <source>
        <strain evidence="2 3">T23</strain>
    </source>
</reference>
<gene>
    <name evidence="2" type="primary">rebM</name>
    <name evidence="2" type="ORF">FEAC_25200</name>
</gene>
<name>A0A0D8FR46_9ACTN</name>
<dbReference type="STRING" id="1121877.FEAC_25200"/>
<dbReference type="CDD" id="cd02440">
    <property type="entry name" value="AdoMet_MTases"/>
    <property type="match status" value="1"/>
</dbReference>
<dbReference type="GO" id="GO:0008757">
    <property type="term" value="F:S-adenosylmethionine-dependent methyltransferase activity"/>
    <property type="evidence" value="ECO:0007669"/>
    <property type="project" value="InterPro"/>
</dbReference>
<dbReference type="RefSeq" id="WP_035391086.1">
    <property type="nucleotide sequence ID" value="NZ_JQKF01000037.1"/>
</dbReference>
<dbReference type="EC" id="2.1.1.164" evidence="2"/>
<dbReference type="GO" id="GO:0032259">
    <property type="term" value="P:methylation"/>
    <property type="evidence" value="ECO:0007669"/>
    <property type="project" value="UniProtKB-KW"/>
</dbReference>
<dbReference type="PANTHER" id="PTHR43591:SF24">
    <property type="entry name" value="2-METHOXY-6-POLYPRENYL-1,4-BENZOQUINOL METHYLASE, MITOCHONDRIAL"/>
    <property type="match status" value="1"/>
</dbReference>
<protein>
    <submittedName>
        <fullName evidence="2">Demethylrebeccamycin-D-glucose O-methyltransferase</fullName>
        <ecNumber evidence="2">2.1.1.164</ecNumber>
    </submittedName>
</protein>
<evidence type="ECO:0000259" key="1">
    <source>
        <dbReference type="Pfam" id="PF08241"/>
    </source>
</evidence>
<accession>A0A0D8FR46</accession>
<sequence>MANTYIHGHDSSVLASHRWRGVDNSANYLISVLHDGDRLLDVGCGPGTITRDFVRFVPGGYVVALDRTPTIIEEAVGGDTHVFGVEGDVYNLPFQDRSFDIVHAHQVLQHLGDPQRAIREMARVAKRFVAFADADYDRMLWWPSSPSLERWMQLYQAIAAHNHVNPNIGRELSSLALYCGLSNHQVHTTTWTYATTELVHWWADSWAGRVLHSTYASEALRLGLSSQEELTTLAQGWQEWATKPGAIFVITSIAILASL</sequence>
<dbReference type="AlphaFoldDB" id="A0A0D8FR46"/>
<evidence type="ECO:0000313" key="3">
    <source>
        <dbReference type="Proteomes" id="UP000032336"/>
    </source>
</evidence>
<dbReference type="InterPro" id="IPR029063">
    <property type="entry name" value="SAM-dependent_MTases_sf"/>
</dbReference>
<dbReference type="Pfam" id="PF08241">
    <property type="entry name" value="Methyltransf_11"/>
    <property type="match status" value="1"/>
</dbReference>
<dbReference type="EMBL" id="JXUW01000030">
    <property type="protein sequence ID" value="KJE75743.1"/>
    <property type="molecule type" value="Genomic_DNA"/>
</dbReference>
<dbReference type="InterPro" id="IPR013216">
    <property type="entry name" value="Methyltransf_11"/>
</dbReference>
<proteinExistence type="predicted"/>
<feature type="domain" description="Methyltransferase type 11" evidence="1">
    <location>
        <begin position="40"/>
        <end position="126"/>
    </location>
</feature>
<dbReference type="GeneID" id="78373542"/>
<dbReference type="Proteomes" id="UP000032336">
    <property type="component" value="Unassembled WGS sequence"/>
</dbReference>
<keyword evidence="2" id="KW-0808">Transferase</keyword>
<comment type="caution">
    <text evidence="2">The sequence shown here is derived from an EMBL/GenBank/DDBJ whole genome shotgun (WGS) entry which is preliminary data.</text>
</comment>
<keyword evidence="3" id="KW-1185">Reference proteome</keyword>
<dbReference type="OrthoDB" id="9795634at2"/>
<dbReference type="Gene3D" id="3.40.50.150">
    <property type="entry name" value="Vaccinia Virus protein VP39"/>
    <property type="match status" value="1"/>
</dbReference>
<organism evidence="2 3">
    <name type="scientific">Ferrimicrobium acidiphilum DSM 19497</name>
    <dbReference type="NCBI Taxonomy" id="1121877"/>
    <lineage>
        <taxon>Bacteria</taxon>
        <taxon>Bacillati</taxon>
        <taxon>Actinomycetota</taxon>
        <taxon>Acidimicrobiia</taxon>
        <taxon>Acidimicrobiales</taxon>
        <taxon>Acidimicrobiaceae</taxon>
        <taxon>Ferrimicrobium</taxon>
    </lineage>
</organism>
<dbReference type="SUPFAM" id="SSF53335">
    <property type="entry name" value="S-adenosyl-L-methionine-dependent methyltransferases"/>
    <property type="match status" value="1"/>
</dbReference>